<evidence type="ECO:0000256" key="2">
    <source>
        <dbReference type="SAM" id="MobiDB-lite"/>
    </source>
</evidence>
<feature type="compositionally biased region" description="Low complexity" evidence="2">
    <location>
        <begin position="389"/>
        <end position="402"/>
    </location>
</feature>
<evidence type="ECO:0008006" key="5">
    <source>
        <dbReference type="Google" id="ProtNLM"/>
    </source>
</evidence>
<accession>A0ABN9SQE3</accession>
<dbReference type="Proteomes" id="UP001189429">
    <property type="component" value="Unassembled WGS sequence"/>
</dbReference>
<evidence type="ECO:0000313" key="4">
    <source>
        <dbReference type="Proteomes" id="UP001189429"/>
    </source>
</evidence>
<evidence type="ECO:0000313" key="3">
    <source>
        <dbReference type="EMBL" id="CAK0833947.1"/>
    </source>
</evidence>
<dbReference type="EMBL" id="CAUYUJ010012447">
    <property type="protein sequence ID" value="CAK0833947.1"/>
    <property type="molecule type" value="Genomic_DNA"/>
</dbReference>
<feature type="coiled-coil region" evidence="1">
    <location>
        <begin position="472"/>
        <end position="513"/>
    </location>
</feature>
<evidence type="ECO:0000256" key="1">
    <source>
        <dbReference type="SAM" id="Coils"/>
    </source>
</evidence>
<feature type="compositionally biased region" description="Pro residues" evidence="2">
    <location>
        <begin position="379"/>
        <end position="388"/>
    </location>
</feature>
<keyword evidence="1" id="KW-0175">Coiled coil</keyword>
<gene>
    <name evidence="3" type="ORF">PCOR1329_LOCUS31498</name>
</gene>
<protein>
    <recommendedName>
        <fullName evidence="5">Centrosomal protein of 70 kDa</fullName>
    </recommendedName>
</protein>
<feature type="region of interest" description="Disordered" evidence="2">
    <location>
        <begin position="368"/>
        <end position="402"/>
    </location>
</feature>
<reference evidence="3" key="1">
    <citation type="submission" date="2023-10" db="EMBL/GenBank/DDBJ databases">
        <authorList>
            <person name="Chen Y."/>
            <person name="Shah S."/>
            <person name="Dougan E. K."/>
            <person name="Thang M."/>
            <person name="Chan C."/>
        </authorList>
    </citation>
    <scope>NUCLEOTIDE SEQUENCE [LARGE SCALE GENOMIC DNA]</scope>
</reference>
<proteinExistence type="predicted"/>
<name>A0ABN9SQE3_9DINO</name>
<organism evidence="3 4">
    <name type="scientific">Prorocentrum cordatum</name>
    <dbReference type="NCBI Taxonomy" id="2364126"/>
    <lineage>
        <taxon>Eukaryota</taxon>
        <taxon>Sar</taxon>
        <taxon>Alveolata</taxon>
        <taxon>Dinophyceae</taxon>
        <taxon>Prorocentrales</taxon>
        <taxon>Prorocentraceae</taxon>
        <taxon>Prorocentrum</taxon>
    </lineage>
</organism>
<keyword evidence="4" id="KW-1185">Reference proteome</keyword>
<comment type="caution">
    <text evidence="3">The sequence shown here is derived from an EMBL/GenBank/DDBJ whole genome shotgun (WGS) entry which is preliminary data.</text>
</comment>
<sequence length="896" mass="96518">MLVGVEGMETDLNRLQYHWARVILGCRRGPRLKWTLCQAQCGWELRLGTRMLEQAFVARARLWVLPQGHPGALLREAARRSTAHTWWQLVGQRMADLPGGRLPDIWEVEGLLGAVEAAATSAAERKAVLRRYRWEVVRPALRLYDQAAFDSAADRCIQSLGVTFRELQPVMQPQPLAELAMEVAPLVYRMWAVVGGDDMPWELERCMACGSERVAVSHALCVCEGALTLFRELEAVVGAMPRGSQPELVRAVLGPGHGAAHVQHVGRALLGCMGRKVEQQLGGVGCRCVVTVLRGAWERDTTGLGGGALTQSRCFGRGANHLGGHTAAAMYPSGSSASGSPYFPNTVGSLPGSSPQLSSPFQTAYAPGGDPFSTAFTPRPLPPTPAGPGSPSSSSYMAHSAGVTGDQADQLVRSLRQTKAAEAAQAAGATDAHVVATAYVGDRGFMSPDAAGVFRPASSGAPQAAAMPPAELAGLAQEVTAKEMELKVLRQQAETTQRDADRLRSQLRDANFQLTKASGSVSTLSAKVEATAGRVHTVLDASAQLVQEQIMGYRRRLERMKYELTEKDEDIQHLQRVIADGNDKVSGHRDRVVAAQQGQAQDFGEQGQGAVEKATGSWKEASVARIEQEKANTVLARERRSALEQLDKLDEGIAALQDHIRSAEQKGRHHAAESVRRQQHLDALLMEERMVASIAQLGVERAQEQRRSGAAEAQLLEQRLGEERSKKATKSGKAQAYDAVERDAAQGQATLQALTEFVRLVSQTLRGPDALSRGRAAPPDRVDHEVDAWVRRVEQSGAAVPPLERVGAGEYTVGGQPLHATLSSGGKLCARMPDGGLLPMDDYFQAMEERRRKEAATVSNPLQSSMAPHAYVDAGPKPLNVLVSPMNIRGAAAQRA</sequence>